<dbReference type="CDD" id="cd04301">
    <property type="entry name" value="NAT_SF"/>
    <property type="match status" value="1"/>
</dbReference>
<dbReference type="PANTHER" id="PTHR39173:SF1">
    <property type="entry name" value="ACETYLTRANSFERASE"/>
    <property type="match status" value="1"/>
</dbReference>
<sequence length="171" mass="19567">MFKLVEPNDLMKDEYISYISEWENAEEEIVPAASRRDGKNYEELIIKWREQKTNKAYSNGFVPASLYFMVDENGKIYGSIHIRHELNDYLLKIGGHIGYGIRPSERQKGYAAKMLSLALQTAKEFGINKALVTCDKSNLGSARTIIKNGGVLENEIIEDGELVQRYWIEIT</sequence>
<organism evidence="2 3">
    <name type="scientific">Clostridium oryzae</name>
    <dbReference type="NCBI Taxonomy" id="1450648"/>
    <lineage>
        <taxon>Bacteria</taxon>
        <taxon>Bacillati</taxon>
        <taxon>Bacillota</taxon>
        <taxon>Clostridia</taxon>
        <taxon>Eubacteriales</taxon>
        <taxon>Clostridiaceae</taxon>
        <taxon>Clostridium</taxon>
    </lineage>
</organism>
<keyword evidence="3" id="KW-1185">Reference proteome</keyword>
<dbReference type="RefSeq" id="WP_079422890.1">
    <property type="nucleotide sequence ID" value="NZ_MZGV01000012.1"/>
</dbReference>
<dbReference type="PANTHER" id="PTHR39173">
    <property type="entry name" value="ACETYLTRANSFERASE"/>
    <property type="match status" value="1"/>
</dbReference>
<dbReference type="Pfam" id="PF13302">
    <property type="entry name" value="Acetyltransf_3"/>
    <property type="match status" value="1"/>
</dbReference>
<comment type="caution">
    <text evidence="2">The sequence shown here is derived from an EMBL/GenBank/DDBJ whole genome shotgun (WGS) entry which is preliminary data.</text>
</comment>
<proteinExistence type="predicted"/>
<accession>A0A1V4ISS1</accession>
<evidence type="ECO:0000313" key="3">
    <source>
        <dbReference type="Proteomes" id="UP000190080"/>
    </source>
</evidence>
<dbReference type="Proteomes" id="UP000190080">
    <property type="component" value="Unassembled WGS sequence"/>
</dbReference>
<dbReference type="AlphaFoldDB" id="A0A1V4ISS1"/>
<dbReference type="PROSITE" id="PS51186">
    <property type="entry name" value="GNAT"/>
    <property type="match status" value="1"/>
</dbReference>
<dbReference type="InterPro" id="IPR016181">
    <property type="entry name" value="Acyl_CoA_acyltransferase"/>
</dbReference>
<dbReference type="InterPro" id="IPR000182">
    <property type="entry name" value="GNAT_dom"/>
</dbReference>
<dbReference type="Gene3D" id="3.40.630.30">
    <property type="match status" value="1"/>
</dbReference>
<dbReference type="STRING" id="1450648.CLORY_14780"/>
<dbReference type="SUPFAM" id="SSF55729">
    <property type="entry name" value="Acyl-CoA N-acyltransferases (Nat)"/>
    <property type="match status" value="1"/>
</dbReference>
<dbReference type="GO" id="GO:0016747">
    <property type="term" value="F:acyltransferase activity, transferring groups other than amino-acyl groups"/>
    <property type="evidence" value="ECO:0007669"/>
    <property type="project" value="InterPro"/>
</dbReference>
<gene>
    <name evidence="2" type="ORF">CLORY_14780</name>
</gene>
<dbReference type="OrthoDB" id="9797989at2"/>
<evidence type="ECO:0000259" key="1">
    <source>
        <dbReference type="PROSITE" id="PS51186"/>
    </source>
</evidence>
<dbReference type="EMBL" id="MZGV01000012">
    <property type="protein sequence ID" value="OPJ62854.1"/>
    <property type="molecule type" value="Genomic_DNA"/>
</dbReference>
<protein>
    <recommendedName>
        <fullName evidence="1">N-acetyltransferase domain-containing protein</fullName>
    </recommendedName>
</protein>
<reference evidence="2 3" key="1">
    <citation type="submission" date="2017-03" db="EMBL/GenBank/DDBJ databases">
        <title>Genome sequence of Clostridium oryzae DSM 28571.</title>
        <authorList>
            <person name="Poehlein A."/>
            <person name="Daniel R."/>
        </authorList>
    </citation>
    <scope>NUCLEOTIDE SEQUENCE [LARGE SCALE GENOMIC DNA]</scope>
    <source>
        <strain evidence="2 3">DSM 28571</strain>
    </source>
</reference>
<evidence type="ECO:0000313" key="2">
    <source>
        <dbReference type="EMBL" id="OPJ62854.1"/>
    </source>
</evidence>
<feature type="domain" description="N-acetyltransferase" evidence="1">
    <location>
        <begin position="28"/>
        <end position="171"/>
    </location>
</feature>
<name>A0A1V4ISS1_9CLOT</name>